<dbReference type="InterPro" id="IPR001441">
    <property type="entry name" value="UPP_synth-like"/>
</dbReference>
<dbReference type="GO" id="GO:0005783">
    <property type="term" value="C:endoplasmic reticulum"/>
    <property type="evidence" value="ECO:0007669"/>
    <property type="project" value="TreeGrafter"/>
</dbReference>
<evidence type="ECO:0000256" key="1">
    <source>
        <dbReference type="ARBA" id="ARBA00005432"/>
    </source>
</evidence>
<dbReference type="AlphaFoldDB" id="A0A7S4R6F4"/>
<keyword evidence="4" id="KW-0812">Transmembrane</keyword>
<dbReference type="PANTHER" id="PTHR10291">
    <property type="entry name" value="DEHYDRODOLICHYL DIPHOSPHATE SYNTHASE FAMILY MEMBER"/>
    <property type="match status" value="1"/>
</dbReference>
<dbReference type="Gene3D" id="3.40.1180.10">
    <property type="entry name" value="Decaprenyl diphosphate synthase-like"/>
    <property type="match status" value="1"/>
</dbReference>
<evidence type="ECO:0000256" key="2">
    <source>
        <dbReference type="ARBA" id="ARBA00022679"/>
    </source>
</evidence>
<keyword evidence="2" id="KW-0808">Transferase</keyword>
<feature type="compositionally biased region" description="Basic and acidic residues" evidence="3">
    <location>
        <begin position="231"/>
        <end position="240"/>
    </location>
</feature>
<gene>
    <name evidence="5" type="ORF">DBRI00130_LOCUS13691</name>
</gene>
<keyword evidence="4" id="KW-1133">Transmembrane helix</keyword>
<dbReference type="PANTHER" id="PTHR10291:SF43">
    <property type="entry name" value="DEHYDRODOLICHYL DIPHOSPHATE SYNTHASE COMPLEX SUBUNIT DHDDS"/>
    <property type="match status" value="1"/>
</dbReference>
<dbReference type="CDD" id="cd00475">
    <property type="entry name" value="Cis_IPPS"/>
    <property type="match status" value="1"/>
</dbReference>
<reference evidence="5" key="1">
    <citation type="submission" date="2021-01" db="EMBL/GenBank/DDBJ databases">
        <authorList>
            <person name="Corre E."/>
            <person name="Pelletier E."/>
            <person name="Niang G."/>
            <person name="Scheremetjew M."/>
            <person name="Finn R."/>
            <person name="Kale V."/>
            <person name="Holt S."/>
            <person name="Cochrane G."/>
            <person name="Meng A."/>
            <person name="Brown T."/>
            <person name="Cohen L."/>
        </authorList>
    </citation>
    <scope>NUCLEOTIDE SEQUENCE</scope>
    <source>
        <strain evidence="5">GSO104</strain>
    </source>
</reference>
<sequence length="510" mass="57907">MAQPTRTWLTISKYTHLPSFPQNNDIDLGNDISIASSSSPPSYSWRLENASSSPPCSHQHCLSSSSANLIQASDLLCECDASVLGRVGYKSCVGQTLAVLLRWTEVLLRKIANAYLGNWILLMLVPCLFGLGIGCWLGRNIERKKKNGGENDKKRGYHTSGRCREERESQLKSYYGCDGVKESLHRVSSLFSSTTALIFTIVFEISNSLFSKTFSCSFLKGELPQQEEERELEKKEDKARSNLRSSAQTQYESGVNTQDIPKHIAVIMDGNRRYGRKVYGSATKGHWDGSKTLVNFAKWCLAEQIQILTVYAFSTENWNRSAAEISSLMTIFLQYCEELRTEAIKRDIRIHVLSTDKEKIPKDVRSGLEKMERETQNGKKLIMNVCLSYGSRGEILHACKSIAHDVQYGIIPSLDLITEEDVQRRLLTSHSLLPRSGEENGDKEHTFDNFVDPDIILRTSGEMRLSNFLLWQSAYSELFFIDKTWPEITKDDLLKVIRSYSKGRKRRYGK</sequence>
<proteinExistence type="inferred from homology"/>
<keyword evidence="4" id="KW-0472">Membrane</keyword>
<feature type="transmembrane region" description="Helical" evidence="4">
    <location>
        <begin position="116"/>
        <end position="137"/>
    </location>
</feature>
<protein>
    <recommendedName>
        <fullName evidence="6">Alkyl transferase</fullName>
    </recommendedName>
</protein>
<dbReference type="Pfam" id="PF01255">
    <property type="entry name" value="Prenyltransf"/>
    <property type="match status" value="1"/>
</dbReference>
<comment type="similarity">
    <text evidence="1">Belongs to the UPP synthase family.</text>
</comment>
<dbReference type="PROSITE" id="PS01066">
    <property type="entry name" value="UPP_SYNTHASE"/>
    <property type="match status" value="1"/>
</dbReference>
<organism evidence="5">
    <name type="scientific">Ditylum brightwellii</name>
    <dbReference type="NCBI Taxonomy" id="49249"/>
    <lineage>
        <taxon>Eukaryota</taxon>
        <taxon>Sar</taxon>
        <taxon>Stramenopiles</taxon>
        <taxon>Ochrophyta</taxon>
        <taxon>Bacillariophyta</taxon>
        <taxon>Mediophyceae</taxon>
        <taxon>Lithodesmiophycidae</taxon>
        <taxon>Lithodesmiales</taxon>
        <taxon>Lithodesmiaceae</taxon>
        <taxon>Ditylum</taxon>
    </lineage>
</organism>
<evidence type="ECO:0000256" key="4">
    <source>
        <dbReference type="SAM" id="Phobius"/>
    </source>
</evidence>
<dbReference type="GO" id="GO:0016094">
    <property type="term" value="P:polyprenol biosynthetic process"/>
    <property type="evidence" value="ECO:0007669"/>
    <property type="project" value="TreeGrafter"/>
</dbReference>
<feature type="compositionally biased region" description="Polar residues" evidence="3">
    <location>
        <begin position="242"/>
        <end position="252"/>
    </location>
</feature>
<dbReference type="EMBL" id="HBNS01017128">
    <property type="protein sequence ID" value="CAE4604889.1"/>
    <property type="molecule type" value="Transcribed_RNA"/>
</dbReference>
<dbReference type="NCBIfam" id="TIGR00055">
    <property type="entry name" value="uppS"/>
    <property type="match status" value="1"/>
</dbReference>
<dbReference type="InterPro" id="IPR036424">
    <property type="entry name" value="UPP_synth-like_sf"/>
</dbReference>
<evidence type="ECO:0008006" key="6">
    <source>
        <dbReference type="Google" id="ProtNLM"/>
    </source>
</evidence>
<name>A0A7S4R6F4_9STRA</name>
<dbReference type="InterPro" id="IPR018520">
    <property type="entry name" value="UPP_synth-like_CS"/>
</dbReference>
<feature type="region of interest" description="Disordered" evidence="3">
    <location>
        <begin position="227"/>
        <end position="252"/>
    </location>
</feature>
<evidence type="ECO:0000256" key="3">
    <source>
        <dbReference type="SAM" id="MobiDB-lite"/>
    </source>
</evidence>
<dbReference type="SUPFAM" id="SSF64005">
    <property type="entry name" value="Undecaprenyl diphosphate synthase"/>
    <property type="match status" value="1"/>
</dbReference>
<dbReference type="GO" id="GO:0045547">
    <property type="term" value="F:ditrans,polycis-polyprenyl diphosphate synthase [(2E,6E)-farnesyl diphosphate specific] activity"/>
    <property type="evidence" value="ECO:0007669"/>
    <property type="project" value="TreeGrafter"/>
</dbReference>
<accession>A0A7S4R6F4</accession>
<dbReference type="HAMAP" id="MF_01139">
    <property type="entry name" value="ISPT"/>
    <property type="match status" value="1"/>
</dbReference>
<evidence type="ECO:0000313" key="5">
    <source>
        <dbReference type="EMBL" id="CAE4604889.1"/>
    </source>
</evidence>